<dbReference type="InterPro" id="IPR008929">
    <property type="entry name" value="Chondroitin_lyas"/>
</dbReference>
<keyword evidence="2" id="KW-0456">Lyase</keyword>
<reference evidence="5" key="1">
    <citation type="submission" date="2022-10" db="EMBL/GenBank/DDBJ databases">
        <title>Tapping the CABI collections for fungal endophytes: first genome assemblies for Collariella, Neodidymelliopsis, Ascochyta clinopodiicola, Didymella pomorum, Didymosphaeria variabile, Neocosmospora piperis and Neocucurbitaria cava.</title>
        <authorList>
            <person name="Hill R."/>
        </authorList>
    </citation>
    <scope>NUCLEOTIDE SEQUENCE</scope>
    <source>
        <strain evidence="5">IMI 356814</strain>
    </source>
</reference>
<comment type="caution">
    <text evidence="5">The sequence shown here is derived from an EMBL/GenBank/DDBJ whole genome shotgun (WGS) entry which is preliminary data.</text>
</comment>
<evidence type="ECO:0000256" key="3">
    <source>
        <dbReference type="SAM" id="SignalP"/>
    </source>
</evidence>
<evidence type="ECO:0000256" key="2">
    <source>
        <dbReference type="ARBA" id="ARBA00023239"/>
    </source>
</evidence>
<keyword evidence="6" id="KW-1185">Reference proteome</keyword>
<protein>
    <recommendedName>
        <fullName evidence="4">Alginate lyase domain-containing protein</fullName>
    </recommendedName>
</protein>
<dbReference type="GO" id="GO:0016829">
    <property type="term" value="F:lyase activity"/>
    <property type="evidence" value="ECO:0007669"/>
    <property type="project" value="UniProtKB-KW"/>
</dbReference>
<dbReference type="AlphaFoldDB" id="A0A9W8YFT3"/>
<evidence type="ECO:0000313" key="6">
    <source>
        <dbReference type="Proteomes" id="UP001140560"/>
    </source>
</evidence>
<sequence>MYLSTLPLALCFASAAICSPVEIRQTAFKHPGIFISSSQLAYTKSKIAAKAEPWTSAYAAMNSVAWSKTSWTASPVATVRCEDPGTPEHALEQGCVEERNDALAAYSMALRWAYTADQQYANKAIEILNAWSSTLKTHISTSSPEQVGLQSGWAGSTWARAAEIIKHTSAGWSTAGITQFEAMLRGIYLPQVRNGSAANPNNIDSAMLEAALSIAVFLDDTALYKSVLNRAKQHIKSYIYLSTDGTTPVTPSWSNYQTPARVAVLWENDASYFNGRTQETCRDLEHASYGLASISHMLETAYIQGEDLYATSSGDYGTRLQTALEVHAPYAQGGSVPASVCKGMLKYTLLPVAEPEYAALVGRLGKSMPATKGFVEGSRPAKSNGLFTAWETLTHAK</sequence>
<evidence type="ECO:0000313" key="5">
    <source>
        <dbReference type="EMBL" id="KAJ4376009.1"/>
    </source>
</evidence>
<accession>A0A9W8YFT3</accession>
<dbReference type="Pfam" id="PF05426">
    <property type="entry name" value="Alginate_lyase"/>
    <property type="match status" value="1"/>
</dbReference>
<dbReference type="GO" id="GO:0042597">
    <property type="term" value="C:periplasmic space"/>
    <property type="evidence" value="ECO:0007669"/>
    <property type="project" value="InterPro"/>
</dbReference>
<feature type="domain" description="Alginate lyase" evidence="4">
    <location>
        <begin position="76"/>
        <end position="333"/>
    </location>
</feature>
<evidence type="ECO:0000256" key="1">
    <source>
        <dbReference type="ARBA" id="ARBA00022729"/>
    </source>
</evidence>
<feature type="signal peptide" evidence="3">
    <location>
        <begin position="1"/>
        <end position="18"/>
    </location>
</feature>
<name>A0A9W8YFT3_9PLEO</name>
<dbReference type="Proteomes" id="UP001140560">
    <property type="component" value="Unassembled WGS sequence"/>
</dbReference>
<dbReference type="EMBL" id="JAPEUY010000002">
    <property type="protein sequence ID" value="KAJ4376009.1"/>
    <property type="molecule type" value="Genomic_DNA"/>
</dbReference>
<dbReference type="SUPFAM" id="SSF48230">
    <property type="entry name" value="Chondroitin AC/alginate lyase"/>
    <property type="match status" value="1"/>
</dbReference>
<organism evidence="5 6">
    <name type="scientific">Neocucurbitaria cava</name>
    <dbReference type="NCBI Taxonomy" id="798079"/>
    <lineage>
        <taxon>Eukaryota</taxon>
        <taxon>Fungi</taxon>
        <taxon>Dikarya</taxon>
        <taxon>Ascomycota</taxon>
        <taxon>Pezizomycotina</taxon>
        <taxon>Dothideomycetes</taxon>
        <taxon>Pleosporomycetidae</taxon>
        <taxon>Pleosporales</taxon>
        <taxon>Pleosporineae</taxon>
        <taxon>Cucurbitariaceae</taxon>
        <taxon>Neocucurbitaria</taxon>
    </lineage>
</organism>
<dbReference type="InterPro" id="IPR008397">
    <property type="entry name" value="Alginate_lyase_dom"/>
</dbReference>
<dbReference type="OrthoDB" id="5302720at2759"/>
<keyword evidence="1 3" id="KW-0732">Signal</keyword>
<dbReference type="Gene3D" id="1.50.10.100">
    <property type="entry name" value="Chondroitin AC/alginate lyase"/>
    <property type="match status" value="1"/>
</dbReference>
<proteinExistence type="predicted"/>
<feature type="chain" id="PRO_5040931902" description="Alginate lyase domain-containing protein" evidence="3">
    <location>
        <begin position="19"/>
        <end position="397"/>
    </location>
</feature>
<evidence type="ECO:0000259" key="4">
    <source>
        <dbReference type="Pfam" id="PF05426"/>
    </source>
</evidence>
<gene>
    <name evidence="5" type="ORF">N0V83_001289</name>
</gene>